<dbReference type="EMBL" id="ML992663">
    <property type="protein sequence ID" value="KAF2217176.1"/>
    <property type="molecule type" value="Genomic_DNA"/>
</dbReference>
<organism evidence="1 2">
    <name type="scientific">Cercospora zeae-maydis SCOH1-5</name>
    <dbReference type="NCBI Taxonomy" id="717836"/>
    <lineage>
        <taxon>Eukaryota</taxon>
        <taxon>Fungi</taxon>
        <taxon>Dikarya</taxon>
        <taxon>Ascomycota</taxon>
        <taxon>Pezizomycotina</taxon>
        <taxon>Dothideomycetes</taxon>
        <taxon>Dothideomycetidae</taxon>
        <taxon>Mycosphaerellales</taxon>
        <taxon>Mycosphaerellaceae</taxon>
        <taxon>Cercospora</taxon>
    </lineage>
</organism>
<gene>
    <name evidence="1" type="ORF">CERZMDRAFT_93229</name>
</gene>
<evidence type="ECO:0000313" key="1">
    <source>
        <dbReference type="EMBL" id="KAF2217176.1"/>
    </source>
</evidence>
<reference evidence="1" key="1">
    <citation type="journal article" date="2020" name="Stud. Mycol.">
        <title>101 Dothideomycetes genomes: a test case for predicting lifestyles and emergence of pathogens.</title>
        <authorList>
            <person name="Haridas S."/>
            <person name="Albert R."/>
            <person name="Binder M."/>
            <person name="Bloem J."/>
            <person name="Labutti K."/>
            <person name="Salamov A."/>
            <person name="Andreopoulos B."/>
            <person name="Baker S."/>
            <person name="Barry K."/>
            <person name="Bills G."/>
            <person name="Bluhm B."/>
            <person name="Cannon C."/>
            <person name="Castanera R."/>
            <person name="Culley D."/>
            <person name="Daum C."/>
            <person name="Ezra D."/>
            <person name="Gonzalez J."/>
            <person name="Henrissat B."/>
            <person name="Kuo A."/>
            <person name="Liang C."/>
            <person name="Lipzen A."/>
            <person name="Lutzoni F."/>
            <person name="Magnuson J."/>
            <person name="Mondo S."/>
            <person name="Nolan M."/>
            <person name="Ohm R."/>
            <person name="Pangilinan J."/>
            <person name="Park H.-J."/>
            <person name="Ramirez L."/>
            <person name="Alfaro M."/>
            <person name="Sun H."/>
            <person name="Tritt A."/>
            <person name="Yoshinaga Y."/>
            <person name="Zwiers L.-H."/>
            <person name="Turgeon B."/>
            <person name="Goodwin S."/>
            <person name="Spatafora J."/>
            <person name="Crous P."/>
            <person name="Grigoriev I."/>
        </authorList>
    </citation>
    <scope>NUCLEOTIDE SEQUENCE</scope>
    <source>
        <strain evidence="1">SCOH1-5</strain>
    </source>
</reference>
<dbReference type="Proteomes" id="UP000799539">
    <property type="component" value="Unassembled WGS sequence"/>
</dbReference>
<keyword evidence="2" id="KW-1185">Reference proteome</keyword>
<dbReference type="OrthoDB" id="3650064at2759"/>
<protein>
    <submittedName>
        <fullName evidence="1">Uncharacterized protein</fullName>
    </submittedName>
</protein>
<accession>A0A6A6FUM6</accession>
<sequence length="156" mass="18215">MDGLTRRIHNLPPEIFSLIYGFVTTIDSKLTIDITPTYHPPAILQLDRASREEVSAQYYGRGTTFRFTNANENLVLKWLVSVPTRFRFQVDRIELGHGRRKRGVGRATMKAREMAALAKLEGLLFSRRVFFVGYDVPLRYRNAPLLEWRNRFWVRG</sequence>
<evidence type="ECO:0000313" key="2">
    <source>
        <dbReference type="Proteomes" id="UP000799539"/>
    </source>
</evidence>
<dbReference type="AlphaFoldDB" id="A0A6A6FUM6"/>
<proteinExistence type="predicted"/>
<name>A0A6A6FUM6_9PEZI</name>